<dbReference type="InterPro" id="IPR006640">
    <property type="entry name" value="SprT-like_domain"/>
</dbReference>
<organism evidence="3 4">
    <name type="scientific">Ophiocordyceps unilateralis</name>
    <name type="common">Zombie-ant fungus</name>
    <name type="synonym">Torrubia unilateralis</name>
    <dbReference type="NCBI Taxonomy" id="268505"/>
    <lineage>
        <taxon>Eukaryota</taxon>
        <taxon>Fungi</taxon>
        <taxon>Dikarya</taxon>
        <taxon>Ascomycota</taxon>
        <taxon>Pezizomycotina</taxon>
        <taxon>Sordariomycetes</taxon>
        <taxon>Hypocreomycetidae</taxon>
        <taxon>Hypocreales</taxon>
        <taxon>Ophiocordycipitaceae</taxon>
        <taxon>Ophiocordyceps</taxon>
    </lineage>
</organism>
<reference evidence="3 4" key="1">
    <citation type="journal article" date="2015" name="BMC Genomics">
        <title>Gene expression during zombie ant biting behavior reflects the complexity underlying fungal parasitic behavioral manipulation.</title>
        <authorList>
            <person name="de Bekker C."/>
            <person name="Ohm R.A."/>
            <person name="Loreto R.G."/>
            <person name="Sebastian A."/>
            <person name="Albert I."/>
            <person name="Merrow M."/>
            <person name="Brachmann A."/>
            <person name="Hughes D.P."/>
        </authorList>
    </citation>
    <scope>NUCLEOTIDE SEQUENCE [LARGE SCALE GENOMIC DNA]</scope>
    <source>
        <strain evidence="3 4">SC16a</strain>
    </source>
</reference>
<reference evidence="3 4" key="2">
    <citation type="journal article" date="2017" name="Sci. Rep.">
        <title>Ant-infecting Ophiocordyceps genomes reveal a high diversity of potential behavioral manipulation genes and a possible major role for enterotoxins.</title>
        <authorList>
            <person name="de Bekker C."/>
            <person name="Ohm R.A."/>
            <person name="Evans H.C."/>
            <person name="Brachmann A."/>
            <person name="Hughes D.P."/>
        </authorList>
    </citation>
    <scope>NUCLEOTIDE SEQUENCE [LARGE SCALE GENOMIC DNA]</scope>
    <source>
        <strain evidence="3 4">SC16a</strain>
    </source>
</reference>
<evidence type="ECO:0000313" key="3">
    <source>
        <dbReference type="EMBL" id="PFH63305.1"/>
    </source>
</evidence>
<dbReference type="PANTHER" id="PTHR23099:SF0">
    <property type="entry name" value="GERM CELL NUCLEAR ACIDIC PROTEIN"/>
    <property type="match status" value="1"/>
</dbReference>
<dbReference type="InterPro" id="IPR035240">
    <property type="entry name" value="SprT_Zn_ribbon"/>
</dbReference>
<comment type="caution">
    <text evidence="3">The sequence shown here is derived from an EMBL/GenBank/DDBJ whole genome shotgun (WGS) entry which is preliminary data.</text>
</comment>
<accession>A0A2A9PP70</accession>
<feature type="compositionally biased region" description="Basic and acidic residues" evidence="1">
    <location>
        <begin position="218"/>
        <end position="232"/>
    </location>
</feature>
<sequence length="633" mass="69183">MSEYDLSSDDDLPRLENLILFGTAKPSTKSMASATEKRDTSKQLVPKSSSRKVRRLGVTSALAATNPLLLPWNHDGDDSISGLKVASSKISAEKTSAIEEHCAAMEKITTQKQSQPRRAPRRTTAMTSVNGHGKQAAGTTKALLGLGRAPELANSPTSGARNVESLERRKQIHTQLQAIVALSDADDLSSYQTAAENPSGSSDDESGSEFAIDEFHGQLEPRVLQSRDRSEPCYDSAGKRTSQRALTRGTAQLATLSDKPADLSSLLDKLRIDFEDTPGTEHATPRPKDSREPETPCRGFGAKGLVSPHKLIRIPQTSFRPSTDAFWSQDFVDDWNDQHSPRKKLSNPGVIKTSLEASPSKTHKRSFDAKKRLLADEFLRELDIEITQGRISELAESTGGVKLVWTKTLNTTAGRANWRRETTRTKPASGTPIIIAHAHHASIELAEKVIDNEDKLLNVLAHEFCHLANFMISGVTNNPHGKEFKAWAEKCSRAFGDSRGIRVTTKHTYEIDFKYMWACTVCGSEYKRHSKSIDPRRHRCGSCKGLLAQTKPVPREGGGAAGGGSGVRSGYQVFVKEQMKIVRGENPGSPQKEVMKIVAGRWTESKKSIAMADKSRTMTDGGVVNKTATGSLS</sequence>
<dbReference type="SMART" id="SM00731">
    <property type="entry name" value="SprT"/>
    <property type="match status" value="1"/>
</dbReference>
<feature type="region of interest" description="Disordered" evidence="1">
    <location>
        <begin position="218"/>
        <end position="246"/>
    </location>
</feature>
<feature type="domain" description="SprT-like" evidence="2">
    <location>
        <begin position="380"/>
        <end position="550"/>
    </location>
</feature>
<feature type="region of interest" description="Disordered" evidence="1">
    <location>
        <begin position="108"/>
        <end position="137"/>
    </location>
</feature>
<dbReference type="Pfam" id="PF10263">
    <property type="entry name" value="SprT-like"/>
    <property type="match status" value="1"/>
</dbReference>
<gene>
    <name evidence="3" type="ORF">XA68_14957</name>
</gene>
<dbReference type="PANTHER" id="PTHR23099">
    <property type="entry name" value="TRANSCRIPTIONAL REGULATOR"/>
    <property type="match status" value="1"/>
</dbReference>
<keyword evidence="4" id="KW-1185">Reference proteome</keyword>
<dbReference type="GO" id="GO:0006950">
    <property type="term" value="P:response to stress"/>
    <property type="evidence" value="ECO:0007669"/>
    <property type="project" value="UniProtKB-ARBA"/>
</dbReference>
<feature type="compositionally biased region" description="Basic and acidic residues" evidence="1">
    <location>
        <begin position="283"/>
        <end position="295"/>
    </location>
</feature>
<evidence type="ECO:0000256" key="1">
    <source>
        <dbReference type="SAM" id="MobiDB-lite"/>
    </source>
</evidence>
<dbReference type="InterPro" id="IPR036910">
    <property type="entry name" value="HMG_box_dom_sf"/>
</dbReference>
<dbReference type="CDD" id="cd00084">
    <property type="entry name" value="HMG-box_SF"/>
    <property type="match status" value="1"/>
</dbReference>
<protein>
    <recommendedName>
        <fullName evidence="2">SprT-like domain-containing protein</fullName>
    </recommendedName>
</protein>
<dbReference type="Pfam" id="PF17283">
    <property type="entry name" value="Zn_ribbon_SprT"/>
    <property type="match status" value="1"/>
</dbReference>
<proteinExistence type="predicted"/>
<evidence type="ECO:0000259" key="2">
    <source>
        <dbReference type="SMART" id="SM00731"/>
    </source>
</evidence>
<feature type="region of interest" description="Disordered" evidence="1">
    <location>
        <begin position="275"/>
        <end position="302"/>
    </location>
</feature>
<dbReference type="Gene3D" id="1.10.30.10">
    <property type="entry name" value="High mobility group box domain"/>
    <property type="match status" value="1"/>
</dbReference>
<evidence type="ECO:0000313" key="4">
    <source>
        <dbReference type="Proteomes" id="UP000037136"/>
    </source>
</evidence>
<feature type="region of interest" description="Disordered" evidence="1">
    <location>
        <begin position="26"/>
        <end position="51"/>
    </location>
</feature>
<dbReference type="AlphaFoldDB" id="A0A2A9PP70"/>
<dbReference type="Proteomes" id="UP000037136">
    <property type="component" value="Unassembled WGS sequence"/>
</dbReference>
<name>A0A2A9PP70_OPHUN</name>
<dbReference type="SUPFAM" id="SSF47095">
    <property type="entry name" value="HMG-box"/>
    <property type="match status" value="1"/>
</dbReference>
<dbReference type="EMBL" id="LAZP02000004">
    <property type="protein sequence ID" value="PFH63305.1"/>
    <property type="molecule type" value="Genomic_DNA"/>
</dbReference>
<dbReference type="OrthoDB" id="20772at2759"/>
<dbReference type="GO" id="GO:0005634">
    <property type="term" value="C:nucleus"/>
    <property type="evidence" value="ECO:0007669"/>
    <property type="project" value="TreeGrafter"/>
</dbReference>
<dbReference type="STRING" id="268505.A0A2A9PP70"/>